<sequence length="51" mass="6425">MPQMAPMNWVSLYIFFSFLLLLLIVFNYYMFLYTPLKMKIIKKEKKINWKW</sequence>
<evidence type="ECO:0000256" key="9">
    <source>
        <dbReference type="ARBA" id="ARBA00023065"/>
    </source>
</evidence>
<evidence type="ECO:0000256" key="11">
    <source>
        <dbReference type="ARBA" id="ARBA00023136"/>
    </source>
</evidence>
<feature type="transmembrane region" description="Helical" evidence="13">
    <location>
        <begin position="12"/>
        <end position="36"/>
    </location>
</feature>
<evidence type="ECO:0000256" key="10">
    <source>
        <dbReference type="ARBA" id="ARBA00023128"/>
    </source>
</evidence>
<dbReference type="AlphaFoldDB" id="A0AAU7GJG9"/>
<evidence type="ECO:0000256" key="8">
    <source>
        <dbReference type="ARBA" id="ARBA00022989"/>
    </source>
</evidence>
<evidence type="ECO:0000256" key="6">
    <source>
        <dbReference type="ARBA" id="ARBA00022692"/>
    </source>
</evidence>
<keyword evidence="4 12" id="KW-0813">Transport</keyword>
<keyword evidence="10 12" id="KW-0496">Mitochondrion</keyword>
<keyword evidence="11 13" id="KW-0472">Membrane</keyword>
<proteinExistence type="inferred from homology"/>
<geneLocation type="mitochondrion" evidence="14"/>
<comment type="subcellular location">
    <subcellularLocation>
        <location evidence="1 12">Mitochondrion membrane</location>
        <topology evidence="1 12">Single-pass membrane protein</topology>
    </subcellularLocation>
</comment>
<dbReference type="InterPro" id="IPR001421">
    <property type="entry name" value="ATP8_metazoa"/>
</dbReference>
<dbReference type="GO" id="GO:0015986">
    <property type="term" value="P:proton motive force-driven ATP synthesis"/>
    <property type="evidence" value="ECO:0007669"/>
    <property type="project" value="InterPro"/>
</dbReference>
<evidence type="ECO:0000256" key="7">
    <source>
        <dbReference type="ARBA" id="ARBA00022781"/>
    </source>
</evidence>
<accession>A0AAU7GJG9</accession>
<dbReference type="GO" id="GO:0015078">
    <property type="term" value="F:proton transmembrane transporter activity"/>
    <property type="evidence" value="ECO:0007669"/>
    <property type="project" value="InterPro"/>
</dbReference>
<reference evidence="14" key="1">
    <citation type="journal article" date="2024" name="Syst. Entomol.">
        <title>The phylogeny of ceutorhynchine weevils (Ceutorhynchinae, Curculionidae): Mitogenome data improve the resolution of tribal relationships.</title>
        <authorList>
            <person name="Letsch H."/>
            <person name="Vukotic S."/>
            <person name="Gottsberger B."/>
            <person name="Friedman A.L.L."/>
            <person name="Wanat M."/>
            <person name="Beran F."/>
            <person name="Fiedler K."/>
            <person name="Riedel A."/>
        </authorList>
    </citation>
    <scope>NUCLEOTIDE SEQUENCE</scope>
    <source>
        <strain evidence="14">Cshaw_J6</strain>
    </source>
</reference>
<keyword evidence="7 12" id="KW-0375">Hydrogen ion transport</keyword>
<dbReference type="Pfam" id="PF00895">
    <property type="entry name" value="ATP-synt_8"/>
    <property type="match status" value="1"/>
</dbReference>
<comment type="similarity">
    <text evidence="2 12">Belongs to the ATPase protein 8 family.</text>
</comment>
<evidence type="ECO:0000256" key="1">
    <source>
        <dbReference type="ARBA" id="ARBA00004304"/>
    </source>
</evidence>
<evidence type="ECO:0000256" key="12">
    <source>
        <dbReference type="RuleBase" id="RU003661"/>
    </source>
</evidence>
<dbReference type="EMBL" id="OR715012">
    <property type="protein sequence ID" value="XBM50912.1"/>
    <property type="molecule type" value="Genomic_DNA"/>
</dbReference>
<dbReference type="GO" id="GO:0045259">
    <property type="term" value="C:proton-transporting ATP synthase complex"/>
    <property type="evidence" value="ECO:0007669"/>
    <property type="project" value="UniProtKB-KW"/>
</dbReference>
<dbReference type="GO" id="GO:0031966">
    <property type="term" value="C:mitochondrial membrane"/>
    <property type="evidence" value="ECO:0007669"/>
    <property type="project" value="UniProtKB-SubCell"/>
</dbReference>
<keyword evidence="8 13" id="KW-1133">Transmembrane helix</keyword>
<evidence type="ECO:0000256" key="13">
    <source>
        <dbReference type="SAM" id="Phobius"/>
    </source>
</evidence>
<organism evidence="14">
    <name type="scientific">Cardipennis shaowuensis</name>
    <dbReference type="NCBI Taxonomy" id="342701"/>
    <lineage>
        <taxon>Eukaryota</taxon>
        <taxon>Metazoa</taxon>
        <taxon>Ecdysozoa</taxon>
        <taxon>Arthropoda</taxon>
        <taxon>Hexapoda</taxon>
        <taxon>Insecta</taxon>
        <taxon>Pterygota</taxon>
        <taxon>Neoptera</taxon>
        <taxon>Endopterygota</taxon>
        <taxon>Coleoptera</taxon>
        <taxon>Polyphaga</taxon>
        <taxon>Cucujiformia</taxon>
        <taxon>Curculionidae</taxon>
        <taxon>Ceutorhynchinae</taxon>
        <taxon>Cardipennis</taxon>
    </lineage>
</organism>
<name>A0AAU7GJG9_9CUCU</name>
<evidence type="ECO:0000256" key="4">
    <source>
        <dbReference type="ARBA" id="ARBA00022448"/>
    </source>
</evidence>
<evidence type="ECO:0000256" key="5">
    <source>
        <dbReference type="ARBA" id="ARBA00022547"/>
    </source>
</evidence>
<keyword evidence="9 12" id="KW-0406">Ion transport</keyword>
<evidence type="ECO:0000256" key="2">
    <source>
        <dbReference type="ARBA" id="ARBA00008892"/>
    </source>
</evidence>
<comment type="subunit">
    <text evidence="3">F-type ATPases have 2 components, CF(1) - the catalytic core - and CF(0) - the membrane proton channel.</text>
</comment>
<evidence type="ECO:0000256" key="3">
    <source>
        <dbReference type="ARBA" id="ARBA00011291"/>
    </source>
</evidence>
<keyword evidence="5 12" id="KW-0138">CF(0)</keyword>
<gene>
    <name evidence="14" type="primary">atp8</name>
</gene>
<evidence type="ECO:0000313" key="14">
    <source>
        <dbReference type="EMBL" id="XBM50912.1"/>
    </source>
</evidence>
<keyword evidence="6 12" id="KW-0812">Transmembrane</keyword>
<protein>
    <recommendedName>
        <fullName evidence="12">ATP synthase complex subunit 8</fullName>
    </recommendedName>
</protein>